<dbReference type="PANTHER" id="PTHR11101">
    <property type="entry name" value="PHOSPHATE TRANSPORTER"/>
    <property type="match status" value="1"/>
</dbReference>
<dbReference type="GO" id="GO:0016020">
    <property type="term" value="C:membrane"/>
    <property type="evidence" value="ECO:0007669"/>
    <property type="project" value="UniProtKB-SubCell"/>
</dbReference>
<evidence type="ECO:0000313" key="9">
    <source>
        <dbReference type="Proteomes" id="UP001056384"/>
    </source>
</evidence>
<feature type="transmembrane region" description="Helical" evidence="7">
    <location>
        <begin position="175"/>
        <end position="196"/>
    </location>
</feature>
<comment type="subcellular location">
    <subcellularLocation>
        <location evidence="1">Membrane</location>
        <topology evidence="1">Multi-pass membrane protein</topology>
    </subcellularLocation>
</comment>
<reference evidence="8" key="1">
    <citation type="submission" date="2022-06" db="EMBL/GenBank/DDBJ databases">
        <title>Complete genome sequences of two strains of the flax pathogen Septoria linicola.</title>
        <authorList>
            <person name="Lapalu N."/>
            <person name="Simon A."/>
            <person name="Demenou B."/>
            <person name="Paumier D."/>
            <person name="Guillot M.-P."/>
            <person name="Gout L."/>
            <person name="Valade R."/>
        </authorList>
    </citation>
    <scope>NUCLEOTIDE SEQUENCE</scope>
    <source>
        <strain evidence="8">SE15195</strain>
    </source>
</reference>
<keyword evidence="5 7" id="KW-1133">Transmembrane helix</keyword>
<evidence type="ECO:0000256" key="2">
    <source>
        <dbReference type="ARBA" id="ARBA00022448"/>
    </source>
</evidence>
<accession>A0A9Q9AZA2</accession>
<evidence type="ECO:0000256" key="4">
    <source>
        <dbReference type="ARBA" id="ARBA00022692"/>
    </source>
</evidence>
<evidence type="ECO:0000256" key="3">
    <source>
        <dbReference type="ARBA" id="ARBA00022592"/>
    </source>
</evidence>
<proteinExistence type="predicted"/>
<dbReference type="PANTHER" id="PTHR11101:SF80">
    <property type="entry name" value="PHOSPHATE TRANSPORTER"/>
    <property type="match status" value="1"/>
</dbReference>
<name>A0A9Q9AZA2_9PEZI</name>
<sequence>MTIGAIMEFLGAVLAGSRVAGTIRNDIIQLSEFEETPSVLMLGMLCALIGSSLFLTLATKIGLPVSTTHCIIGGIIGVELATVGANGVDWSWEGVSQVFAAWGIAPCVAGIFGTILSLFTKYGVMKSRNPLMFGLMTIPVFFGITSGILTMLVVWKGAASLDLDDWGVAPTVGTIFGVASGVALLSAIFLMPFIYFRLVKEDWKLKQ</sequence>
<dbReference type="OrthoDB" id="260807at2759"/>
<organism evidence="8 9">
    <name type="scientific">Septoria linicola</name>
    <dbReference type="NCBI Taxonomy" id="215465"/>
    <lineage>
        <taxon>Eukaryota</taxon>
        <taxon>Fungi</taxon>
        <taxon>Dikarya</taxon>
        <taxon>Ascomycota</taxon>
        <taxon>Pezizomycotina</taxon>
        <taxon>Dothideomycetes</taxon>
        <taxon>Dothideomycetidae</taxon>
        <taxon>Mycosphaerellales</taxon>
        <taxon>Mycosphaerellaceae</taxon>
        <taxon>Septoria</taxon>
    </lineage>
</organism>
<evidence type="ECO:0000256" key="5">
    <source>
        <dbReference type="ARBA" id="ARBA00022989"/>
    </source>
</evidence>
<dbReference type="Pfam" id="PF01384">
    <property type="entry name" value="PHO4"/>
    <property type="match status" value="1"/>
</dbReference>
<dbReference type="InterPro" id="IPR001204">
    <property type="entry name" value="Phos_transporter"/>
</dbReference>
<dbReference type="GO" id="GO:0005315">
    <property type="term" value="F:phosphate transmembrane transporter activity"/>
    <property type="evidence" value="ECO:0007669"/>
    <property type="project" value="InterPro"/>
</dbReference>
<keyword evidence="3" id="KW-0592">Phosphate transport</keyword>
<feature type="transmembrane region" description="Helical" evidence="7">
    <location>
        <begin position="100"/>
        <end position="119"/>
    </location>
</feature>
<keyword evidence="6 7" id="KW-0472">Membrane</keyword>
<dbReference type="AlphaFoldDB" id="A0A9Q9AZA2"/>
<keyword evidence="9" id="KW-1185">Reference proteome</keyword>
<dbReference type="EMBL" id="CP099423">
    <property type="protein sequence ID" value="USW54612.1"/>
    <property type="molecule type" value="Genomic_DNA"/>
</dbReference>
<dbReference type="Proteomes" id="UP001056384">
    <property type="component" value="Chromosome 6"/>
</dbReference>
<gene>
    <name evidence="8" type="ORF">Slin15195_G079310</name>
</gene>
<dbReference type="GO" id="GO:0035435">
    <property type="term" value="P:phosphate ion transmembrane transport"/>
    <property type="evidence" value="ECO:0007669"/>
    <property type="project" value="TreeGrafter"/>
</dbReference>
<evidence type="ECO:0000256" key="6">
    <source>
        <dbReference type="ARBA" id="ARBA00023136"/>
    </source>
</evidence>
<feature type="transmembrane region" description="Helical" evidence="7">
    <location>
        <begin position="39"/>
        <end position="58"/>
    </location>
</feature>
<keyword evidence="2" id="KW-0813">Transport</keyword>
<evidence type="ECO:0000256" key="7">
    <source>
        <dbReference type="SAM" id="Phobius"/>
    </source>
</evidence>
<feature type="transmembrane region" description="Helical" evidence="7">
    <location>
        <begin position="70"/>
        <end position="88"/>
    </location>
</feature>
<evidence type="ECO:0000256" key="1">
    <source>
        <dbReference type="ARBA" id="ARBA00004141"/>
    </source>
</evidence>
<evidence type="ECO:0000313" key="8">
    <source>
        <dbReference type="EMBL" id="USW54612.1"/>
    </source>
</evidence>
<protein>
    <submittedName>
        <fullName evidence="8">Phosphate transporter</fullName>
    </submittedName>
</protein>
<feature type="transmembrane region" description="Helical" evidence="7">
    <location>
        <begin position="131"/>
        <end position="155"/>
    </location>
</feature>
<keyword evidence="4 7" id="KW-0812">Transmembrane</keyword>